<dbReference type="OrthoDB" id="9815829at2"/>
<dbReference type="RefSeq" id="WP_066332891.1">
    <property type="nucleotide sequence ID" value="NZ_CP017688.1"/>
</dbReference>
<reference evidence="3 4" key="1">
    <citation type="submission" date="2016-03" db="EMBL/GenBank/DDBJ databases">
        <authorList>
            <person name="Ploux O."/>
        </authorList>
    </citation>
    <scope>NUCLEOTIDE SEQUENCE [LARGE SCALE GENOMIC DNA]</scope>
    <source>
        <strain evidence="3 4">LPB0076</strain>
    </source>
</reference>
<keyword evidence="1" id="KW-1133">Transmembrane helix</keyword>
<dbReference type="PANTHER" id="PTHR22916">
    <property type="entry name" value="GLYCOSYLTRANSFERASE"/>
    <property type="match status" value="1"/>
</dbReference>
<evidence type="ECO:0000256" key="1">
    <source>
        <dbReference type="SAM" id="Phobius"/>
    </source>
</evidence>
<dbReference type="GO" id="GO:0016758">
    <property type="term" value="F:hexosyltransferase activity"/>
    <property type="evidence" value="ECO:0007669"/>
    <property type="project" value="UniProtKB-ARBA"/>
</dbReference>
<accession>A0A1B9E5S7</accession>
<gene>
    <name evidence="3" type="ORF">LPBF_04250</name>
</gene>
<proteinExistence type="predicted"/>
<name>A0A1B9E5S7_9FLAO</name>
<evidence type="ECO:0000313" key="4">
    <source>
        <dbReference type="Proteomes" id="UP000093510"/>
    </source>
</evidence>
<keyword evidence="1" id="KW-0472">Membrane</keyword>
<dbReference type="Proteomes" id="UP000093510">
    <property type="component" value="Unassembled WGS sequence"/>
</dbReference>
<dbReference type="InterPro" id="IPR001173">
    <property type="entry name" value="Glyco_trans_2-like"/>
</dbReference>
<feature type="domain" description="Glycosyltransferase 2-like" evidence="2">
    <location>
        <begin position="11"/>
        <end position="118"/>
    </location>
</feature>
<evidence type="ECO:0000259" key="2">
    <source>
        <dbReference type="Pfam" id="PF00535"/>
    </source>
</evidence>
<comment type="caution">
    <text evidence="3">The sequence shown here is derived from an EMBL/GenBank/DDBJ whole genome shotgun (WGS) entry which is preliminary data.</text>
</comment>
<dbReference type="STRING" id="1763534.GCA_001831475_00691"/>
<keyword evidence="3" id="KW-0808">Transferase</keyword>
<keyword evidence="1" id="KW-0812">Transmembrane</keyword>
<evidence type="ECO:0000313" key="3">
    <source>
        <dbReference type="EMBL" id="OCB77218.1"/>
    </source>
</evidence>
<keyword evidence="4" id="KW-1185">Reference proteome</keyword>
<dbReference type="Pfam" id="PF00535">
    <property type="entry name" value="Glycos_transf_2"/>
    <property type="match status" value="1"/>
</dbReference>
<protein>
    <submittedName>
        <fullName evidence="3">Glycosyl transferase</fullName>
    </submittedName>
</protein>
<dbReference type="Gene3D" id="3.90.550.10">
    <property type="entry name" value="Spore Coat Polysaccharide Biosynthesis Protein SpsA, Chain A"/>
    <property type="match status" value="1"/>
</dbReference>
<dbReference type="AlphaFoldDB" id="A0A1B9E5S7"/>
<dbReference type="PANTHER" id="PTHR22916:SF3">
    <property type="entry name" value="UDP-GLCNAC:BETAGAL BETA-1,3-N-ACETYLGLUCOSAMINYLTRANSFERASE-LIKE PROTEIN 1"/>
    <property type="match status" value="1"/>
</dbReference>
<feature type="transmembrane region" description="Helical" evidence="1">
    <location>
        <begin position="232"/>
        <end position="252"/>
    </location>
</feature>
<dbReference type="SUPFAM" id="SSF53448">
    <property type="entry name" value="Nucleotide-diphospho-sugar transferases"/>
    <property type="match status" value="1"/>
</dbReference>
<dbReference type="EMBL" id="LVEP01000017">
    <property type="protein sequence ID" value="OCB77218.1"/>
    <property type="molecule type" value="Genomic_DNA"/>
</dbReference>
<dbReference type="InterPro" id="IPR029044">
    <property type="entry name" value="Nucleotide-diphossugar_trans"/>
</dbReference>
<sequence>MLSNQKEILVSILTPTYNSEKFVSLAIASVQAQSYSNWELIIVDDASTDGTLALVTKHAQVDPRIQVHALTQNSGTGIARSKALAVAKGQYIAFLDADDLWQPTKLLKQVAFMQTHQLPFTFSYYDCIDEQGRPLNKRVTSPRVVSYRALFFCNYIGNLTALYDAEYFGKIPISSVRKRQDWMLWLHILQKIKTAHPVPESLAYYRIRNHSVSTSKFNLLQYNFAVYRQFHGLNFVASLLCMQLFLFVQLAIKPFYTHKIKA</sequence>
<organism evidence="3 4">
    <name type="scientific">Flavobacterium crassostreae</name>
    <dbReference type="NCBI Taxonomy" id="1763534"/>
    <lineage>
        <taxon>Bacteria</taxon>
        <taxon>Pseudomonadati</taxon>
        <taxon>Bacteroidota</taxon>
        <taxon>Flavobacteriia</taxon>
        <taxon>Flavobacteriales</taxon>
        <taxon>Flavobacteriaceae</taxon>
        <taxon>Flavobacterium</taxon>
    </lineage>
</organism>